<dbReference type="NCBIfam" id="TIGR01549">
    <property type="entry name" value="HAD-SF-IA-v1"/>
    <property type="match status" value="1"/>
</dbReference>
<dbReference type="Pfam" id="PF00702">
    <property type="entry name" value="Hydrolase"/>
    <property type="match status" value="1"/>
</dbReference>
<name>A0ABP4NK28_9ACTN</name>
<dbReference type="Gene3D" id="3.40.50.1000">
    <property type="entry name" value="HAD superfamily/HAD-like"/>
    <property type="match status" value="1"/>
</dbReference>
<dbReference type="PRINTS" id="PR00413">
    <property type="entry name" value="HADHALOGNASE"/>
</dbReference>
<comment type="caution">
    <text evidence="1">The sequence shown here is derived from an EMBL/GenBank/DDBJ whole genome shotgun (WGS) entry which is preliminary data.</text>
</comment>
<organism evidence="1 2">
    <name type="scientific">Kribbella lupini</name>
    <dbReference type="NCBI Taxonomy" id="291602"/>
    <lineage>
        <taxon>Bacteria</taxon>
        <taxon>Bacillati</taxon>
        <taxon>Actinomycetota</taxon>
        <taxon>Actinomycetes</taxon>
        <taxon>Propionibacteriales</taxon>
        <taxon>Kribbellaceae</taxon>
        <taxon>Kribbella</taxon>
    </lineage>
</organism>
<evidence type="ECO:0008006" key="3">
    <source>
        <dbReference type="Google" id="ProtNLM"/>
    </source>
</evidence>
<evidence type="ECO:0000313" key="2">
    <source>
        <dbReference type="Proteomes" id="UP001500363"/>
    </source>
</evidence>
<proteinExistence type="predicted"/>
<dbReference type="InterPro" id="IPR006439">
    <property type="entry name" value="HAD-SF_hydro_IA"/>
</dbReference>
<gene>
    <name evidence="1" type="ORF">GCM10009741_78720</name>
</gene>
<protein>
    <recommendedName>
        <fullName evidence="3">Hydrolase of the HAD superfamily</fullName>
    </recommendedName>
</protein>
<dbReference type="InterPro" id="IPR023214">
    <property type="entry name" value="HAD_sf"/>
</dbReference>
<evidence type="ECO:0000313" key="1">
    <source>
        <dbReference type="EMBL" id="GAA1561625.1"/>
    </source>
</evidence>
<dbReference type="PANTHER" id="PTHR43611">
    <property type="entry name" value="ALPHA-D-GLUCOSE 1-PHOSPHATE PHOSPHATASE"/>
    <property type="match status" value="1"/>
</dbReference>
<keyword evidence="2" id="KW-1185">Reference proteome</keyword>
<sequence length="212" mass="23249">MTIEAVLFDADGVIQEPTVDWQATLATFLRPDQSADEFVLDLMTSEGPSLAGKGDFRDAVADVLARWEVTTPLAEVLSLWEQFAAVPEAIDVVQELRAAGVPCHLATNQQAYRREIMNDRRNYGQWFDRSFYSCDLGVAKPEPAYFKTILTAIDQAPTSVLFIDDNARNVDGAREAGLHAEVFHLSSGVPVLRGLLHGYGLPIATDGPEQGQ</sequence>
<dbReference type="SFLD" id="SFLDS00003">
    <property type="entry name" value="Haloacid_Dehalogenase"/>
    <property type="match status" value="1"/>
</dbReference>
<reference evidence="2" key="1">
    <citation type="journal article" date="2019" name="Int. J. Syst. Evol. Microbiol.">
        <title>The Global Catalogue of Microorganisms (GCM) 10K type strain sequencing project: providing services to taxonomists for standard genome sequencing and annotation.</title>
        <authorList>
            <consortium name="The Broad Institute Genomics Platform"/>
            <consortium name="The Broad Institute Genome Sequencing Center for Infectious Disease"/>
            <person name="Wu L."/>
            <person name="Ma J."/>
        </authorList>
    </citation>
    <scope>NUCLEOTIDE SEQUENCE [LARGE SCALE GENOMIC DNA]</scope>
    <source>
        <strain evidence="2">JCM 14303</strain>
    </source>
</reference>
<dbReference type="SFLD" id="SFLDG01129">
    <property type="entry name" value="C1.5:_HAD__Beta-PGM__Phosphata"/>
    <property type="match status" value="1"/>
</dbReference>
<dbReference type="PANTHER" id="PTHR43611:SF3">
    <property type="entry name" value="FLAVIN MONONUCLEOTIDE HYDROLASE 1, CHLOROPLATIC"/>
    <property type="match status" value="1"/>
</dbReference>
<accession>A0ABP4NK28</accession>
<dbReference type="RefSeq" id="WP_344183622.1">
    <property type="nucleotide sequence ID" value="NZ_BAAANC010000006.1"/>
</dbReference>
<dbReference type="InterPro" id="IPR036412">
    <property type="entry name" value="HAD-like_sf"/>
</dbReference>
<dbReference type="EMBL" id="BAAANC010000006">
    <property type="protein sequence ID" value="GAA1561625.1"/>
    <property type="molecule type" value="Genomic_DNA"/>
</dbReference>
<dbReference type="Proteomes" id="UP001500363">
    <property type="component" value="Unassembled WGS sequence"/>
</dbReference>
<dbReference type="NCBIfam" id="TIGR01509">
    <property type="entry name" value="HAD-SF-IA-v3"/>
    <property type="match status" value="1"/>
</dbReference>
<dbReference type="SUPFAM" id="SSF56784">
    <property type="entry name" value="HAD-like"/>
    <property type="match status" value="1"/>
</dbReference>